<dbReference type="PANTHER" id="PTHR40101">
    <property type="entry name" value="CONSERVED PROTEIN"/>
    <property type="match status" value="1"/>
</dbReference>
<proteinExistence type="predicted"/>
<evidence type="ECO:0000313" key="7">
    <source>
        <dbReference type="Proteomes" id="UP001218895"/>
    </source>
</evidence>
<keyword evidence="7" id="KW-1185">Reference proteome</keyword>
<keyword evidence="2" id="KW-0479">Metal-binding</keyword>
<organism evidence="6 7">
    <name type="scientific">Methanomicrobium antiquum</name>
    <dbReference type="NCBI Taxonomy" id="487686"/>
    <lineage>
        <taxon>Archaea</taxon>
        <taxon>Methanobacteriati</taxon>
        <taxon>Methanobacteriota</taxon>
        <taxon>Stenosarchaea group</taxon>
        <taxon>Methanomicrobia</taxon>
        <taxon>Methanomicrobiales</taxon>
        <taxon>Methanomicrobiaceae</taxon>
        <taxon>Methanomicrobium</taxon>
    </lineage>
</organism>
<dbReference type="GO" id="GO:0051539">
    <property type="term" value="F:4 iron, 4 sulfur cluster binding"/>
    <property type="evidence" value="ECO:0007669"/>
    <property type="project" value="UniProtKB-KW"/>
</dbReference>
<gene>
    <name evidence="6" type="ORF">L1994_08250</name>
</gene>
<dbReference type="GeneID" id="79950382"/>
<keyword evidence="1" id="KW-0004">4Fe-4S</keyword>
<dbReference type="Proteomes" id="UP001218895">
    <property type="component" value="Chromosome"/>
</dbReference>
<dbReference type="EMBL" id="CP091092">
    <property type="protein sequence ID" value="WFN36134.1"/>
    <property type="molecule type" value="Genomic_DNA"/>
</dbReference>
<reference evidence="6" key="1">
    <citation type="submission" date="2022-01" db="EMBL/GenBank/DDBJ databases">
        <title>Complete genome of Methanomicrobium antiquum DSM 21220.</title>
        <authorList>
            <person name="Chen S.-C."/>
            <person name="You Y.-T."/>
            <person name="Zhou Y.-Z."/>
            <person name="Lai M.-C."/>
        </authorList>
    </citation>
    <scope>NUCLEOTIDE SEQUENCE</scope>
    <source>
        <strain evidence="6">DSM 21220</strain>
    </source>
</reference>
<feature type="domain" description="4Fe-4S" evidence="5">
    <location>
        <begin position="62"/>
        <end position="135"/>
    </location>
</feature>
<dbReference type="InterPro" id="IPR007202">
    <property type="entry name" value="4Fe-4S_dom"/>
</dbReference>
<accession>A0AAF0FPC2</accession>
<dbReference type="PROSITE" id="PS51656">
    <property type="entry name" value="4FE4S"/>
    <property type="match status" value="1"/>
</dbReference>
<dbReference type="PANTHER" id="PTHR40101:SF1">
    <property type="entry name" value="4FE-4S DOMAIN-CONTAINING PROTEIN"/>
    <property type="match status" value="1"/>
</dbReference>
<dbReference type="InterPro" id="IPR019224">
    <property type="entry name" value="DUF2148"/>
</dbReference>
<evidence type="ECO:0000313" key="6">
    <source>
        <dbReference type="EMBL" id="WFN36134.1"/>
    </source>
</evidence>
<evidence type="ECO:0000256" key="4">
    <source>
        <dbReference type="ARBA" id="ARBA00023014"/>
    </source>
</evidence>
<dbReference type="RefSeq" id="WP_278098973.1">
    <property type="nucleotide sequence ID" value="NZ_CP091092.1"/>
</dbReference>
<dbReference type="AlphaFoldDB" id="A0AAF0FPC2"/>
<dbReference type="Pfam" id="PF09918">
    <property type="entry name" value="DUF2148"/>
    <property type="match status" value="1"/>
</dbReference>
<evidence type="ECO:0000256" key="3">
    <source>
        <dbReference type="ARBA" id="ARBA00023004"/>
    </source>
</evidence>
<keyword evidence="4" id="KW-0411">Iron-sulfur</keyword>
<evidence type="ECO:0000256" key="1">
    <source>
        <dbReference type="ARBA" id="ARBA00022485"/>
    </source>
</evidence>
<dbReference type="KEGG" id="manq:L1994_08250"/>
<protein>
    <submittedName>
        <fullName evidence="6">DUF2148 domain-containing protein</fullName>
    </submittedName>
</protein>
<evidence type="ECO:0000256" key="2">
    <source>
        <dbReference type="ARBA" id="ARBA00022723"/>
    </source>
</evidence>
<keyword evidence="3" id="KW-0408">Iron</keyword>
<evidence type="ECO:0000259" key="5">
    <source>
        <dbReference type="PROSITE" id="PS51656"/>
    </source>
</evidence>
<name>A0AAF0FPC2_9EURY</name>
<dbReference type="GO" id="GO:0046872">
    <property type="term" value="F:metal ion binding"/>
    <property type="evidence" value="ECO:0007669"/>
    <property type="project" value="UniProtKB-KW"/>
</dbReference>
<sequence length="190" mass="19941">MSDETEGVMLVAKLMAVSARTAPKAKGSDIISVRIASGKDLITLAEAMKKFGEENSLGFFIRDAGCIEKSDCCIIIGALPDASLGLNCGGCGFLTCREMLAAQKKNKGRNSAFFGPNCAIRQADLGIAVGSAAKTASMHNVDNRIMFSAGVGALKLGWLGEASVAYAIPLSASGKSIFFDRSIHEKKTQE</sequence>